<dbReference type="AlphaFoldDB" id="A0A251SYX8"/>
<protein>
    <submittedName>
        <fullName evidence="1">Uncharacterized protein</fullName>
    </submittedName>
</protein>
<evidence type="ECO:0000313" key="1">
    <source>
        <dbReference type="EMBL" id="OTG04040.1"/>
    </source>
</evidence>
<dbReference type="InParanoid" id="A0A251SYX8"/>
<dbReference type="Proteomes" id="UP000215914">
    <property type="component" value="Chromosome 12"/>
</dbReference>
<dbReference type="EMBL" id="CM007901">
    <property type="protein sequence ID" value="OTG04040.1"/>
    <property type="molecule type" value="Genomic_DNA"/>
</dbReference>
<reference evidence="2" key="1">
    <citation type="journal article" date="2017" name="Nature">
        <title>The sunflower genome provides insights into oil metabolism, flowering and Asterid evolution.</title>
        <authorList>
            <person name="Badouin H."/>
            <person name="Gouzy J."/>
            <person name="Grassa C.J."/>
            <person name="Murat F."/>
            <person name="Staton S.E."/>
            <person name="Cottret L."/>
            <person name="Lelandais-Briere C."/>
            <person name="Owens G.L."/>
            <person name="Carrere S."/>
            <person name="Mayjonade B."/>
            <person name="Legrand L."/>
            <person name="Gill N."/>
            <person name="Kane N.C."/>
            <person name="Bowers J.E."/>
            <person name="Hubner S."/>
            <person name="Bellec A."/>
            <person name="Berard A."/>
            <person name="Berges H."/>
            <person name="Blanchet N."/>
            <person name="Boniface M.C."/>
            <person name="Brunel D."/>
            <person name="Catrice O."/>
            <person name="Chaidir N."/>
            <person name="Claudel C."/>
            <person name="Donnadieu C."/>
            <person name="Faraut T."/>
            <person name="Fievet G."/>
            <person name="Helmstetter N."/>
            <person name="King M."/>
            <person name="Knapp S.J."/>
            <person name="Lai Z."/>
            <person name="Le Paslier M.C."/>
            <person name="Lippi Y."/>
            <person name="Lorenzon L."/>
            <person name="Mandel J.R."/>
            <person name="Marage G."/>
            <person name="Marchand G."/>
            <person name="Marquand E."/>
            <person name="Bret-Mestries E."/>
            <person name="Morien E."/>
            <person name="Nambeesan S."/>
            <person name="Nguyen T."/>
            <person name="Pegot-Espagnet P."/>
            <person name="Pouilly N."/>
            <person name="Raftis F."/>
            <person name="Sallet E."/>
            <person name="Schiex T."/>
            <person name="Thomas J."/>
            <person name="Vandecasteele C."/>
            <person name="Vares D."/>
            <person name="Vear F."/>
            <person name="Vautrin S."/>
            <person name="Crespi M."/>
            <person name="Mangin B."/>
            <person name="Burke J.M."/>
            <person name="Salse J."/>
            <person name="Munos S."/>
            <person name="Vincourt P."/>
            <person name="Rieseberg L.H."/>
            <person name="Langlade N.B."/>
        </authorList>
    </citation>
    <scope>NUCLEOTIDE SEQUENCE [LARGE SCALE GENOMIC DNA]</scope>
    <source>
        <strain evidence="2">cv. SF193</strain>
    </source>
</reference>
<proteinExistence type="predicted"/>
<gene>
    <name evidence="1" type="ORF">HannXRQ_Chr12g0357951</name>
</gene>
<sequence length="80" mass="9069">MVPVRVTIQWLGLKFGFVTDPISVRVYNRFRFRFGSCTNWVRFDVPVKQSTVGSNLVKAGQPSSRCSRVTGSGHRVKHET</sequence>
<organism evidence="1 2">
    <name type="scientific">Helianthus annuus</name>
    <name type="common">Common sunflower</name>
    <dbReference type="NCBI Taxonomy" id="4232"/>
    <lineage>
        <taxon>Eukaryota</taxon>
        <taxon>Viridiplantae</taxon>
        <taxon>Streptophyta</taxon>
        <taxon>Embryophyta</taxon>
        <taxon>Tracheophyta</taxon>
        <taxon>Spermatophyta</taxon>
        <taxon>Magnoliopsida</taxon>
        <taxon>eudicotyledons</taxon>
        <taxon>Gunneridae</taxon>
        <taxon>Pentapetalae</taxon>
        <taxon>asterids</taxon>
        <taxon>campanulids</taxon>
        <taxon>Asterales</taxon>
        <taxon>Asteraceae</taxon>
        <taxon>Asteroideae</taxon>
        <taxon>Heliantheae alliance</taxon>
        <taxon>Heliantheae</taxon>
        <taxon>Helianthus</taxon>
    </lineage>
</organism>
<accession>A0A251SYX8</accession>
<name>A0A251SYX8_HELAN</name>
<evidence type="ECO:0000313" key="2">
    <source>
        <dbReference type="Proteomes" id="UP000215914"/>
    </source>
</evidence>
<keyword evidence="2" id="KW-1185">Reference proteome</keyword>